<organism evidence="3 4">
    <name type="scientific">Tissierella pigra</name>
    <dbReference type="NCBI Taxonomy" id="2607614"/>
    <lineage>
        <taxon>Bacteria</taxon>
        <taxon>Bacillati</taxon>
        <taxon>Bacillota</taxon>
        <taxon>Tissierellia</taxon>
        <taxon>Tissierellales</taxon>
        <taxon>Tissierellaceae</taxon>
        <taxon>Tissierella</taxon>
    </lineage>
</organism>
<dbReference type="InterPro" id="IPR024301">
    <property type="entry name" value="Amidase_6"/>
</dbReference>
<feature type="chain" id="PRO_5026859461" description="Putative amidase domain-containing protein" evidence="1">
    <location>
        <begin position="26"/>
        <end position="381"/>
    </location>
</feature>
<feature type="domain" description="Putative amidase" evidence="2">
    <location>
        <begin position="223"/>
        <end position="358"/>
    </location>
</feature>
<accession>A0A6N7Y2X7</accession>
<sequence length="381" mass="42480">MFKKRRLSFLVAMLLILSFIPTAFASANNYNFTSISRENEEAIITYVCDQVIESYAEYYTIPSISGQIVSLITESDGIHATVDVGFKKILLAKSASELPYIKGLESELANITDDNSNLLAKEQIDARKKDLDDNYIGKEQEENATFKVIIPIAKDGFSIEESTNVEICFQSETGEMNMSDFAPASESELFNKGVEEIDSILKSTDIERYVEIAAKTNPSSAKDYDRIKARGYVRDYSCGKCTTSPHACRNKNYPFYNGNDCANFVSQAIHAGGIATESNWKSGTNTWVNTGYSSSIYGLKDYMVDQGFFFASSNKNKAMAGSIIYWTSYSHVGLVDQNDTVTMTFCAHTNDRKSSSFKNISDVSFYIPVWDSYGGVWTPQN</sequence>
<dbReference type="PANTHER" id="PTHR40032">
    <property type="entry name" value="EXPORTED PROTEIN-RELATED"/>
    <property type="match status" value="1"/>
</dbReference>
<dbReference type="Pfam" id="PF12671">
    <property type="entry name" value="Amidase_6"/>
    <property type="match status" value="1"/>
</dbReference>
<evidence type="ECO:0000259" key="2">
    <source>
        <dbReference type="Pfam" id="PF12671"/>
    </source>
</evidence>
<dbReference type="EMBL" id="VUNQ01000060">
    <property type="protein sequence ID" value="MSU03224.1"/>
    <property type="molecule type" value="Genomic_DNA"/>
</dbReference>
<gene>
    <name evidence="3" type="ORF">FYJ83_17320</name>
</gene>
<proteinExistence type="predicted"/>
<evidence type="ECO:0000313" key="3">
    <source>
        <dbReference type="EMBL" id="MSU03224.1"/>
    </source>
</evidence>
<feature type="signal peptide" evidence="1">
    <location>
        <begin position="1"/>
        <end position="25"/>
    </location>
</feature>
<dbReference type="PANTHER" id="PTHR40032:SF1">
    <property type="entry name" value="EXPORTED PROTEIN"/>
    <property type="match status" value="1"/>
</dbReference>
<comment type="caution">
    <text evidence="3">The sequence shown here is derived from an EMBL/GenBank/DDBJ whole genome shotgun (WGS) entry which is preliminary data.</text>
</comment>
<protein>
    <recommendedName>
        <fullName evidence="2">Putative amidase domain-containing protein</fullName>
    </recommendedName>
</protein>
<name>A0A6N7Y2X7_9FIRM</name>
<keyword evidence="1" id="KW-0732">Signal</keyword>
<dbReference type="RefSeq" id="WP_154442789.1">
    <property type="nucleotide sequence ID" value="NZ_VUNQ01000060.1"/>
</dbReference>
<dbReference type="AlphaFoldDB" id="A0A6N7Y2X7"/>
<reference evidence="3 4" key="1">
    <citation type="submission" date="2019-09" db="EMBL/GenBank/DDBJ databases">
        <title>In-depth cultivation of the pig gut microbiome towards novel bacterial diversity and tailored functional studies.</title>
        <authorList>
            <person name="Wylensek D."/>
            <person name="Hitch T.C.A."/>
            <person name="Clavel T."/>
        </authorList>
    </citation>
    <scope>NUCLEOTIDE SEQUENCE [LARGE SCALE GENOMIC DNA]</scope>
    <source>
        <strain evidence="3 4">WCA3-693-APC-4?</strain>
    </source>
</reference>
<evidence type="ECO:0000313" key="4">
    <source>
        <dbReference type="Proteomes" id="UP000469523"/>
    </source>
</evidence>
<dbReference type="Proteomes" id="UP000469523">
    <property type="component" value="Unassembled WGS sequence"/>
</dbReference>
<keyword evidence="4" id="KW-1185">Reference proteome</keyword>
<evidence type="ECO:0000256" key="1">
    <source>
        <dbReference type="SAM" id="SignalP"/>
    </source>
</evidence>